<dbReference type="Proteomes" id="UP000005215">
    <property type="component" value="Unassembled WGS sequence"/>
</dbReference>
<accession>A0A287CYV8</accession>
<dbReference type="EMBL" id="AGTP01054627">
    <property type="status" value="NOT_ANNOTATED_CDS"/>
    <property type="molecule type" value="Genomic_DNA"/>
</dbReference>
<dbReference type="InterPro" id="IPR001660">
    <property type="entry name" value="SAM"/>
</dbReference>
<dbReference type="PROSITE" id="PS50105">
    <property type="entry name" value="SAM_DOMAIN"/>
    <property type="match status" value="1"/>
</dbReference>
<evidence type="ECO:0000313" key="3">
    <source>
        <dbReference type="Proteomes" id="UP000005215"/>
    </source>
</evidence>
<dbReference type="EMBL" id="AGTP01054622">
    <property type="status" value="NOT_ANNOTATED_CDS"/>
    <property type="molecule type" value="Genomic_DNA"/>
</dbReference>
<reference evidence="3" key="1">
    <citation type="submission" date="2011-11" db="EMBL/GenBank/DDBJ databases">
        <title>The Draft Genome of Spermophilus tridecemlineatus.</title>
        <authorList>
            <consortium name="The Broad Institute Genome Assembly &amp; Analysis Group"/>
            <consortium name="Computational R&amp;D Group"/>
            <consortium name="and Sequencing Platform"/>
            <person name="Di Palma F."/>
            <person name="Alfoldi J."/>
            <person name="Johnson J."/>
            <person name="Berlin A."/>
            <person name="Gnerre S."/>
            <person name="Jaffe D."/>
            <person name="MacCallum I."/>
            <person name="Young S."/>
            <person name="Walker B.J."/>
            <person name="Lindblad-Toh K."/>
        </authorList>
    </citation>
    <scope>NUCLEOTIDE SEQUENCE [LARGE SCALE GENOMIC DNA]</scope>
</reference>
<protein>
    <recommendedName>
        <fullName evidence="1">SAM domain-containing protein</fullName>
    </recommendedName>
</protein>
<sequence>MEQVFHHFQQDPTETSSPTEVRLWIEGLDYNFLLYGEIFERAEINGERLLNITQQRLTELGITRTDHQDILLKAVANICRKIQVEEQAMQEEDQNDKKMPTRFGKQSEHLEHAIDRVLVMISERRRARSLHGTIEQPPHNILAAALELTNMVKMILNILERPPFDCMSEFSSLKSHLIKHITLLKHFSEQ</sequence>
<dbReference type="EMBL" id="AGTP01054623">
    <property type="status" value="NOT_ANNOTATED_CDS"/>
    <property type="molecule type" value="Genomic_DNA"/>
</dbReference>
<reference evidence="2" key="3">
    <citation type="submission" date="2025-09" db="UniProtKB">
        <authorList>
            <consortium name="Ensembl"/>
        </authorList>
    </citation>
    <scope>IDENTIFICATION</scope>
</reference>
<dbReference type="PANTHER" id="PTHR12844:SF17">
    <property type="entry name" value="CONNECTOR ENHANCER OF KINASE SUPPRESSOR OF RAS 3"/>
    <property type="match status" value="1"/>
</dbReference>
<dbReference type="PANTHER" id="PTHR12844">
    <property type="entry name" value="CONNECTOR ENCHANCER OF KINASE SUPPRESSOR OF RAS"/>
    <property type="match status" value="1"/>
</dbReference>
<dbReference type="Gene3D" id="1.10.150.50">
    <property type="entry name" value="Transcription Factor, Ets-1"/>
    <property type="match status" value="1"/>
</dbReference>
<dbReference type="Pfam" id="PF00536">
    <property type="entry name" value="SAM_1"/>
    <property type="match status" value="1"/>
</dbReference>
<reference evidence="2" key="2">
    <citation type="submission" date="2025-08" db="UniProtKB">
        <authorList>
            <consortium name="Ensembl"/>
        </authorList>
    </citation>
    <scope>IDENTIFICATION</scope>
</reference>
<evidence type="ECO:0000313" key="2">
    <source>
        <dbReference type="Ensembl" id="ENSSTOP00000026458.1"/>
    </source>
</evidence>
<dbReference type="EMBL" id="AGTP01054621">
    <property type="status" value="NOT_ANNOTATED_CDS"/>
    <property type="molecule type" value="Genomic_DNA"/>
</dbReference>
<dbReference type="InParanoid" id="A0A287CYV8"/>
<dbReference type="EMBL" id="AGTP01054628">
    <property type="status" value="NOT_ANNOTATED_CDS"/>
    <property type="molecule type" value="Genomic_DNA"/>
</dbReference>
<dbReference type="AlphaFoldDB" id="A0A287CYV8"/>
<dbReference type="STRING" id="43179.ENSSTOP00000026458"/>
<organism evidence="2 3">
    <name type="scientific">Ictidomys tridecemlineatus</name>
    <name type="common">Thirteen-lined ground squirrel</name>
    <name type="synonym">Spermophilus tridecemlineatus</name>
    <dbReference type="NCBI Taxonomy" id="43179"/>
    <lineage>
        <taxon>Eukaryota</taxon>
        <taxon>Metazoa</taxon>
        <taxon>Chordata</taxon>
        <taxon>Craniata</taxon>
        <taxon>Vertebrata</taxon>
        <taxon>Euteleostomi</taxon>
        <taxon>Mammalia</taxon>
        <taxon>Eutheria</taxon>
        <taxon>Euarchontoglires</taxon>
        <taxon>Glires</taxon>
        <taxon>Rodentia</taxon>
        <taxon>Sciuromorpha</taxon>
        <taxon>Sciuridae</taxon>
        <taxon>Xerinae</taxon>
        <taxon>Marmotini</taxon>
        <taxon>Ictidomys</taxon>
    </lineage>
</organism>
<dbReference type="EMBL" id="AGTP01054625">
    <property type="status" value="NOT_ANNOTATED_CDS"/>
    <property type="molecule type" value="Genomic_DNA"/>
</dbReference>
<feature type="domain" description="SAM" evidence="1">
    <location>
        <begin position="16"/>
        <end position="81"/>
    </location>
</feature>
<proteinExistence type="predicted"/>
<keyword evidence="3" id="KW-1185">Reference proteome</keyword>
<name>A0A287CYV8_ICTTR</name>
<dbReference type="EMBL" id="AGTP01054626">
    <property type="status" value="NOT_ANNOTATED_CDS"/>
    <property type="molecule type" value="Genomic_DNA"/>
</dbReference>
<dbReference type="EMBL" id="AGTP01054624">
    <property type="status" value="NOT_ANNOTATED_CDS"/>
    <property type="molecule type" value="Genomic_DNA"/>
</dbReference>
<dbReference type="InterPro" id="IPR017874">
    <property type="entry name" value="CRIC_domain"/>
</dbReference>
<dbReference type="GeneTree" id="ENSGT01000000216433"/>
<dbReference type="Pfam" id="PF10534">
    <property type="entry name" value="CRIC_ras_sig"/>
    <property type="match status" value="1"/>
</dbReference>
<dbReference type="InterPro" id="IPR013761">
    <property type="entry name" value="SAM/pointed_sf"/>
</dbReference>
<dbReference type="EMBL" id="AGTP01054629">
    <property type="status" value="NOT_ANNOTATED_CDS"/>
    <property type="molecule type" value="Genomic_DNA"/>
</dbReference>
<dbReference type="Ensembl" id="ENSSTOT00000039092.1">
    <property type="protein sequence ID" value="ENSSTOP00000026458.1"/>
    <property type="gene ID" value="ENSSTOG00000033550.1"/>
</dbReference>
<evidence type="ECO:0000259" key="1">
    <source>
        <dbReference type="PROSITE" id="PS50105"/>
    </source>
</evidence>
<dbReference type="InterPro" id="IPR051566">
    <property type="entry name" value="CNKSR"/>
</dbReference>
<dbReference type="SMART" id="SM00454">
    <property type="entry name" value="SAM"/>
    <property type="match status" value="1"/>
</dbReference>
<dbReference type="SUPFAM" id="SSF47769">
    <property type="entry name" value="SAM/Pointed domain"/>
    <property type="match status" value="1"/>
</dbReference>